<keyword evidence="4" id="KW-0479">Metal-binding</keyword>
<dbReference type="EMBL" id="QPFP01000154">
    <property type="protein sequence ID" value="TEB20122.1"/>
    <property type="molecule type" value="Genomic_DNA"/>
</dbReference>
<evidence type="ECO:0000256" key="7">
    <source>
        <dbReference type="ARBA" id="ARBA00023008"/>
    </source>
</evidence>
<evidence type="ECO:0000313" key="14">
    <source>
        <dbReference type="Proteomes" id="UP000298030"/>
    </source>
</evidence>
<organism evidence="13 14">
    <name type="scientific">Coprinellus micaceus</name>
    <name type="common">Glistening ink-cap mushroom</name>
    <name type="synonym">Coprinus micaceus</name>
    <dbReference type="NCBI Taxonomy" id="71717"/>
    <lineage>
        <taxon>Eukaryota</taxon>
        <taxon>Fungi</taxon>
        <taxon>Dikarya</taxon>
        <taxon>Basidiomycota</taxon>
        <taxon>Agaricomycotina</taxon>
        <taxon>Agaricomycetes</taxon>
        <taxon>Agaricomycetidae</taxon>
        <taxon>Agaricales</taxon>
        <taxon>Agaricineae</taxon>
        <taxon>Psathyrellaceae</taxon>
        <taxon>Coprinellus</taxon>
    </lineage>
</organism>
<comment type="similarity">
    <text evidence="11">Belongs to the polysaccharide monooxygenase AA14 family.</text>
</comment>
<keyword evidence="3" id="KW-0964">Secreted</keyword>
<feature type="chain" id="PRO_5021293063" evidence="12">
    <location>
        <begin position="23"/>
        <end position="314"/>
    </location>
</feature>
<comment type="cofactor">
    <cofactor evidence="1">
        <name>Cu(2+)</name>
        <dbReference type="ChEBI" id="CHEBI:29036"/>
    </cofactor>
</comment>
<evidence type="ECO:0000256" key="3">
    <source>
        <dbReference type="ARBA" id="ARBA00022525"/>
    </source>
</evidence>
<keyword evidence="14" id="KW-1185">Reference proteome</keyword>
<dbReference type="STRING" id="71717.A0A4Y7SG62"/>
<evidence type="ECO:0000256" key="8">
    <source>
        <dbReference type="ARBA" id="ARBA00023033"/>
    </source>
</evidence>
<dbReference type="GO" id="GO:0046872">
    <property type="term" value="F:metal ion binding"/>
    <property type="evidence" value="ECO:0007669"/>
    <property type="project" value="UniProtKB-KW"/>
</dbReference>
<sequence length="314" mass="34386">MKSIVTLSPLLSLVQLAIPAAGHIGAYGPGMYCRGGADPNVDNQNANDVSQPLFNVTKRVWWMHAENGCDKLPPPAGEFLELPSGGQVTLELATNRAFTTTSTQPLRLGVFGNGEDFIFPEHVSEEGCVWEPNLHTKSEAEAAGTVLAISYASRVQDTSDINLSVISVAYNTPWRRLANFSIPLLPPCGVDGCICAWGWVPLGCGRPDMYMQPFRCKVVGENAIVTTYKVRPKSAKPPVWCQDDSTKCVKGAKQMIYYNQLDGNNIDLTGKDNEGNPRKPAYDMRYGYANGAQWDVIDETLIPDRLKNLLPGHQ</sequence>
<comment type="caution">
    <text evidence="13">The sequence shown here is derived from an EMBL/GenBank/DDBJ whole genome shotgun (WGS) entry which is preliminary data.</text>
</comment>
<dbReference type="GO" id="GO:0005576">
    <property type="term" value="C:extracellular region"/>
    <property type="evidence" value="ECO:0007669"/>
    <property type="project" value="UniProtKB-SubCell"/>
</dbReference>
<evidence type="ECO:0000256" key="11">
    <source>
        <dbReference type="ARBA" id="ARBA00046340"/>
    </source>
</evidence>
<evidence type="ECO:0000256" key="1">
    <source>
        <dbReference type="ARBA" id="ARBA00001973"/>
    </source>
</evidence>
<evidence type="ECO:0000256" key="9">
    <source>
        <dbReference type="ARBA" id="ARBA00023157"/>
    </source>
</evidence>
<evidence type="ECO:0000256" key="2">
    <source>
        <dbReference type="ARBA" id="ARBA00004613"/>
    </source>
</evidence>
<dbReference type="Pfam" id="PF22810">
    <property type="entry name" value="LPMO_AA14"/>
    <property type="match status" value="1"/>
</dbReference>
<comment type="subcellular location">
    <subcellularLocation>
        <location evidence="2">Secreted</location>
    </subcellularLocation>
</comment>
<keyword evidence="8" id="KW-0503">Monooxygenase</keyword>
<dbReference type="OrthoDB" id="2019572at2759"/>
<dbReference type="Proteomes" id="UP000298030">
    <property type="component" value="Unassembled WGS sequence"/>
</dbReference>
<evidence type="ECO:0000256" key="10">
    <source>
        <dbReference type="ARBA" id="ARBA00023180"/>
    </source>
</evidence>
<dbReference type="InterPro" id="IPR054497">
    <property type="entry name" value="LPMO_AA14"/>
</dbReference>
<evidence type="ECO:0000256" key="4">
    <source>
        <dbReference type="ARBA" id="ARBA00022723"/>
    </source>
</evidence>
<evidence type="ECO:0000256" key="6">
    <source>
        <dbReference type="ARBA" id="ARBA00023002"/>
    </source>
</evidence>
<dbReference type="GO" id="GO:0004497">
    <property type="term" value="F:monooxygenase activity"/>
    <property type="evidence" value="ECO:0007669"/>
    <property type="project" value="UniProtKB-KW"/>
</dbReference>
<evidence type="ECO:0000256" key="5">
    <source>
        <dbReference type="ARBA" id="ARBA00022729"/>
    </source>
</evidence>
<evidence type="ECO:0000256" key="12">
    <source>
        <dbReference type="SAM" id="SignalP"/>
    </source>
</evidence>
<keyword evidence="5 12" id="KW-0732">Signal</keyword>
<keyword evidence="9" id="KW-1015">Disulfide bond</keyword>
<keyword evidence="6" id="KW-0560">Oxidoreductase</keyword>
<dbReference type="AlphaFoldDB" id="A0A4Y7SG62"/>
<keyword evidence="7" id="KW-0186">Copper</keyword>
<evidence type="ECO:0000313" key="13">
    <source>
        <dbReference type="EMBL" id="TEB20122.1"/>
    </source>
</evidence>
<accession>A0A4Y7SG62</accession>
<protein>
    <submittedName>
        <fullName evidence="13">Uncharacterized protein</fullName>
    </submittedName>
</protein>
<keyword evidence="10" id="KW-0325">Glycoprotein</keyword>
<proteinExistence type="inferred from homology"/>
<reference evidence="13 14" key="1">
    <citation type="journal article" date="2019" name="Nat. Ecol. Evol.">
        <title>Megaphylogeny resolves global patterns of mushroom evolution.</title>
        <authorList>
            <person name="Varga T."/>
            <person name="Krizsan K."/>
            <person name="Foldi C."/>
            <person name="Dima B."/>
            <person name="Sanchez-Garcia M."/>
            <person name="Sanchez-Ramirez S."/>
            <person name="Szollosi G.J."/>
            <person name="Szarkandi J.G."/>
            <person name="Papp V."/>
            <person name="Albert L."/>
            <person name="Andreopoulos W."/>
            <person name="Angelini C."/>
            <person name="Antonin V."/>
            <person name="Barry K.W."/>
            <person name="Bougher N.L."/>
            <person name="Buchanan P."/>
            <person name="Buyck B."/>
            <person name="Bense V."/>
            <person name="Catcheside P."/>
            <person name="Chovatia M."/>
            <person name="Cooper J."/>
            <person name="Damon W."/>
            <person name="Desjardin D."/>
            <person name="Finy P."/>
            <person name="Geml J."/>
            <person name="Haridas S."/>
            <person name="Hughes K."/>
            <person name="Justo A."/>
            <person name="Karasinski D."/>
            <person name="Kautmanova I."/>
            <person name="Kiss B."/>
            <person name="Kocsube S."/>
            <person name="Kotiranta H."/>
            <person name="LaButti K.M."/>
            <person name="Lechner B.E."/>
            <person name="Liimatainen K."/>
            <person name="Lipzen A."/>
            <person name="Lukacs Z."/>
            <person name="Mihaltcheva S."/>
            <person name="Morgado L.N."/>
            <person name="Niskanen T."/>
            <person name="Noordeloos M.E."/>
            <person name="Ohm R.A."/>
            <person name="Ortiz-Santana B."/>
            <person name="Ovrebo C."/>
            <person name="Racz N."/>
            <person name="Riley R."/>
            <person name="Savchenko A."/>
            <person name="Shiryaev A."/>
            <person name="Soop K."/>
            <person name="Spirin V."/>
            <person name="Szebenyi C."/>
            <person name="Tomsovsky M."/>
            <person name="Tulloss R.E."/>
            <person name="Uehling J."/>
            <person name="Grigoriev I.V."/>
            <person name="Vagvolgyi C."/>
            <person name="Papp T."/>
            <person name="Martin F.M."/>
            <person name="Miettinen O."/>
            <person name="Hibbett D.S."/>
            <person name="Nagy L.G."/>
        </authorList>
    </citation>
    <scope>NUCLEOTIDE SEQUENCE [LARGE SCALE GENOMIC DNA]</scope>
    <source>
        <strain evidence="13 14">FP101781</strain>
    </source>
</reference>
<feature type="signal peptide" evidence="12">
    <location>
        <begin position="1"/>
        <end position="22"/>
    </location>
</feature>
<gene>
    <name evidence="13" type="ORF">FA13DRAFT_1801326</name>
</gene>
<name>A0A4Y7SG62_COPMI</name>